<keyword evidence="1" id="KW-0175">Coiled coil</keyword>
<proteinExistence type="predicted"/>
<dbReference type="HOGENOM" id="CLU_1628586_0_0_1"/>
<dbReference type="EMBL" id="DS268413">
    <property type="protein sequence ID" value="EFP07375.1"/>
    <property type="molecule type" value="Genomic_DNA"/>
</dbReference>
<dbReference type="Proteomes" id="UP000008281">
    <property type="component" value="Unassembled WGS sequence"/>
</dbReference>
<organism evidence="3">
    <name type="scientific">Caenorhabditis remanei</name>
    <name type="common">Caenorhabditis vulgaris</name>
    <dbReference type="NCBI Taxonomy" id="31234"/>
    <lineage>
        <taxon>Eukaryota</taxon>
        <taxon>Metazoa</taxon>
        <taxon>Ecdysozoa</taxon>
        <taxon>Nematoda</taxon>
        <taxon>Chromadorea</taxon>
        <taxon>Rhabditida</taxon>
        <taxon>Rhabditina</taxon>
        <taxon>Rhabditomorpha</taxon>
        <taxon>Rhabditoidea</taxon>
        <taxon>Rhabditidae</taxon>
        <taxon>Peloderinae</taxon>
        <taxon>Caenorhabditis</taxon>
    </lineage>
</organism>
<reference evidence="2" key="1">
    <citation type="submission" date="2007-07" db="EMBL/GenBank/DDBJ databases">
        <title>PCAP assembly of the Caenorhabditis remanei genome.</title>
        <authorList>
            <consortium name="The Caenorhabditis remanei Sequencing Consortium"/>
            <person name="Wilson R.K."/>
        </authorList>
    </citation>
    <scope>NUCLEOTIDE SEQUENCE [LARGE SCALE GENOMIC DNA]</scope>
    <source>
        <strain evidence="2">PB4641</strain>
    </source>
</reference>
<keyword evidence="3" id="KW-1185">Reference proteome</keyword>
<sequence length="144" mass="17377">MVVEHGSWDASFNDYVEKLVQGLKNWEKKGEQIKKDISKQKQEWAEKKAYAKFQRKRMLKKLKKLRKNQRKKVMKIRRRTWITFRDFVMTFGRKIVTLDALGIESMTYNHANLSSISHEKTFVPRNKKKKKLHLCYEYNKSEHG</sequence>
<evidence type="ECO:0000313" key="3">
    <source>
        <dbReference type="Proteomes" id="UP000008281"/>
    </source>
</evidence>
<protein>
    <submittedName>
        <fullName evidence="2">Uncharacterized protein</fullName>
    </submittedName>
</protein>
<dbReference type="InParanoid" id="E3LQF2"/>
<feature type="coiled-coil region" evidence="1">
    <location>
        <begin position="23"/>
        <end position="79"/>
    </location>
</feature>
<accession>E3LQF2</accession>
<gene>
    <name evidence="2" type="ORF">CRE_26426</name>
</gene>
<evidence type="ECO:0000256" key="1">
    <source>
        <dbReference type="SAM" id="Coils"/>
    </source>
</evidence>
<evidence type="ECO:0000313" key="2">
    <source>
        <dbReference type="EMBL" id="EFP07375.1"/>
    </source>
</evidence>
<name>E3LQF2_CAERE</name>
<dbReference type="AlphaFoldDB" id="E3LQF2"/>